<accession>A0A0R1RE43</accession>
<dbReference type="SUPFAM" id="SSF52540">
    <property type="entry name" value="P-loop containing nucleoside triphosphate hydrolases"/>
    <property type="match status" value="1"/>
</dbReference>
<dbReference type="Proteomes" id="UP000051697">
    <property type="component" value="Unassembled WGS sequence"/>
</dbReference>
<dbReference type="STRING" id="1423778.FC70_GL001667"/>
<evidence type="ECO:0000256" key="8">
    <source>
        <dbReference type="HAMAP-Rule" id="MF_01543"/>
    </source>
</evidence>
<keyword evidence="4 8" id="KW-0547">Nucleotide-binding</keyword>
<dbReference type="EC" id="6.3.4.3" evidence="8"/>
<dbReference type="InterPro" id="IPR000559">
    <property type="entry name" value="Formate_THF_ligase"/>
</dbReference>
<comment type="caution">
    <text evidence="9">The sequence shown here is derived from an EMBL/GenBank/DDBJ whole genome shotgun (WGS) entry which is preliminary data.</text>
</comment>
<comment type="similarity">
    <text evidence="7 8">Belongs to the formate--tetrahydrofolate ligase family.</text>
</comment>
<dbReference type="FunFam" id="3.10.410.10:FF:000001">
    <property type="entry name" value="Putative formate--tetrahydrofolate ligase"/>
    <property type="match status" value="1"/>
</dbReference>
<keyword evidence="3 8" id="KW-0436">Ligase</keyword>
<evidence type="ECO:0000256" key="7">
    <source>
        <dbReference type="ARBA" id="ARBA00061363"/>
    </source>
</evidence>
<dbReference type="EMBL" id="AZFE01000032">
    <property type="protein sequence ID" value="KRL54865.1"/>
    <property type="molecule type" value="Genomic_DNA"/>
</dbReference>
<dbReference type="KEGG" id="lol:LACOL_0912"/>
<dbReference type="AlphaFoldDB" id="A0A0R1RE43"/>
<evidence type="ECO:0000256" key="3">
    <source>
        <dbReference type="ARBA" id="ARBA00022598"/>
    </source>
</evidence>
<evidence type="ECO:0000256" key="5">
    <source>
        <dbReference type="ARBA" id="ARBA00022840"/>
    </source>
</evidence>
<dbReference type="FunFam" id="3.30.1510.10:FF:000001">
    <property type="entry name" value="Formate--tetrahydrofolate ligase"/>
    <property type="match status" value="1"/>
</dbReference>
<dbReference type="PROSITE" id="PS00721">
    <property type="entry name" value="FTHFS_1"/>
    <property type="match status" value="1"/>
</dbReference>
<evidence type="ECO:0000313" key="10">
    <source>
        <dbReference type="Proteomes" id="UP000051697"/>
    </source>
</evidence>
<dbReference type="CDD" id="cd00477">
    <property type="entry name" value="FTHFS"/>
    <property type="match status" value="1"/>
</dbReference>
<dbReference type="Gene3D" id="3.40.50.300">
    <property type="entry name" value="P-loop containing nucleotide triphosphate hydrolases"/>
    <property type="match status" value="1"/>
</dbReference>
<evidence type="ECO:0000256" key="1">
    <source>
        <dbReference type="ARBA" id="ARBA00004777"/>
    </source>
</evidence>
<dbReference type="PROSITE" id="PS00722">
    <property type="entry name" value="FTHFS_2"/>
    <property type="match status" value="1"/>
</dbReference>
<keyword evidence="2 8" id="KW-0554">One-carbon metabolism</keyword>
<dbReference type="NCBIfam" id="NF010030">
    <property type="entry name" value="PRK13505.1"/>
    <property type="match status" value="1"/>
</dbReference>
<comment type="catalytic activity">
    <reaction evidence="6 8">
        <text>(6S)-5,6,7,8-tetrahydrofolate + formate + ATP = (6R)-10-formyltetrahydrofolate + ADP + phosphate</text>
        <dbReference type="Rhea" id="RHEA:20221"/>
        <dbReference type="ChEBI" id="CHEBI:15740"/>
        <dbReference type="ChEBI" id="CHEBI:30616"/>
        <dbReference type="ChEBI" id="CHEBI:43474"/>
        <dbReference type="ChEBI" id="CHEBI:57453"/>
        <dbReference type="ChEBI" id="CHEBI:195366"/>
        <dbReference type="ChEBI" id="CHEBI:456216"/>
        <dbReference type="EC" id="6.3.4.3"/>
    </reaction>
</comment>
<dbReference type="HAMAP" id="MF_01543">
    <property type="entry name" value="FTHFS"/>
    <property type="match status" value="1"/>
</dbReference>
<comment type="pathway">
    <text evidence="1 8">One-carbon metabolism; tetrahydrofolate interconversion.</text>
</comment>
<gene>
    <name evidence="8" type="primary">fhs</name>
    <name evidence="9" type="ORF">FC70_GL001667</name>
</gene>
<keyword evidence="5 8" id="KW-0067">ATP-binding</keyword>
<dbReference type="Gene3D" id="3.30.1510.10">
    <property type="entry name" value="Domain 2, N(10)-formyltetrahydrofolate synthetase"/>
    <property type="match status" value="1"/>
</dbReference>
<dbReference type="Pfam" id="PF01268">
    <property type="entry name" value="FTHFS"/>
    <property type="match status" value="1"/>
</dbReference>
<keyword evidence="10" id="KW-1185">Reference proteome</keyword>
<dbReference type="Gene3D" id="3.10.410.10">
    <property type="entry name" value="Formyltetrahydrofolate synthetase, domain 3"/>
    <property type="match status" value="1"/>
</dbReference>
<dbReference type="OrthoDB" id="9761733at2"/>
<dbReference type="PATRIC" id="fig|1423778.4.peg.1705"/>
<dbReference type="GO" id="GO:0035999">
    <property type="term" value="P:tetrahydrofolate interconversion"/>
    <property type="evidence" value="ECO:0007669"/>
    <property type="project" value="UniProtKB-UniRule"/>
</dbReference>
<reference evidence="9 10" key="1">
    <citation type="journal article" date="2015" name="Genome Announc.">
        <title>Expanding the biotechnology potential of lactobacilli through comparative genomics of 213 strains and associated genera.</title>
        <authorList>
            <person name="Sun Z."/>
            <person name="Harris H.M."/>
            <person name="McCann A."/>
            <person name="Guo C."/>
            <person name="Argimon S."/>
            <person name="Zhang W."/>
            <person name="Yang X."/>
            <person name="Jeffery I.B."/>
            <person name="Cooney J.C."/>
            <person name="Kagawa T.F."/>
            <person name="Liu W."/>
            <person name="Song Y."/>
            <person name="Salvetti E."/>
            <person name="Wrobel A."/>
            <person name="Rasinkangas P."/>
            <person name="Parkhill J."/>
            <person name="Rea M.C."/>
            <person name="O'Sullivan O."/>
            <person name="Ritari J."/>
            <person name="Douillard F.P."/>
            <person name="Paul Ross R."/>
            <person name="Yang R."/>
            <person name="Briner A.E."/>
            <person name="Felis G.E."/>
            <person name="de Vos W.M."/>
            <person name="Barrangou R."/>
            <person name="Klaenhammer T.R."/>
            <person name="Caufield P.W."/>
            <person name="Cui Y."/>
            <person name="Zhang H."/>
            <person name="O'Toole P.W."/>
        </authorList>
    </citation>
    <scope>NUCLEOTIDE SEQUENCE [LARGE SCALE GENOMIC DNA]</scope>
    <source>
        <strain evidence="9 10">DSM 15707</strain>
    </source>
</reference>
<evidence type="ECO:0000256" key="2">
    <source>
        <dbReference type="ARBA" id="ARBA00022563"/>
    </source>
</evidence>
<protein>
    <recommendedName>
        <fullName evidence="8">Formate--tetrahydrofolate ligase</fullName>
        <ecNumber evidence="8">6.3.4.3</ecNumber>
    </recommendedName>
    <alternativeName>
        <fullName evidence="8">Formyltetrahydrofolate synthetase</fullName>
        <shortName evidence="8">FHS</shortName>
        <shortName evidence="8">FTHFS</shortName>
    </alternativeName>
</protein>
<dbReference type="RefSeq" id="WP_057890578.1">
    <property type="nucleotide sequence ID" value="NZ_AZFE01000032.1"/>
</dbReference>
<evidence type="ECO:0000313" key="9">
    <source>
        <dbReference type="EMBL" id="KRL54865.1"/>
    </source>
</evidence>
<name>A0A0R1RE43_9LACO</name>
<dbReference type="UniPathway" id="UPA00193"/>
<dbReference type="GO" id="GO:0005524">
    <property type="term" value="F:ATP binding"/>
    <property type="evidence" value="ECO:0007669"/>
    <property type="project" value="UniProtKB-UniRule"/>
</dbReference>
<dbReference type="InterPro" id="IPR020628">
    <property type="entry name" value="Formate_THF_ligase_CS"/>
</dbReference>
<dbReference type="GO" id="GO:0004329">
    <property type="term" value="F:formate-tetrahydrofolate ligase activity"/>
    <property type="evidence" value="ECO:0007669"/>
    <property type="project" value="UniProtKB-UniRule"/>
</dbReference>
<dbReference type="InterPro" id="IPR027417">
    <property type="entry name" value="P-loop_NTPase"/>
</dbReference>
<sequence length="553" mass="59775">MTDLEIAKAATLKPISEIAKQAGLHEDQIEMYGNYKAKVNLKSQRNVDFGDHKLVLVTSINPTPAGEGKSTVLVGLGDAMNQLNKQTMIAMREPSMGPVMGIKGGATGGGYSQVIPMEDINLHFTGDIHALTSAHNTLMALVNNYLQHGNILNLDPRRIIWNRVVDVNDRTLRQVITGLGGITKGIPQESSFDITAASELMAILCLASDLSDLKSRISKIIVGYTYDKVPVSVGELGFEDAITILLKDAFKPNLVQTIAHTPTLIHGGPFANIAHGCNSVIATKTALQLSQYTVTEAGFGADLGAEKFLDIKRPVLGKTPDAVVIVATVRALKYNGGQSVKELTTENIEALTNGLPNLQRHIQNIQSYELPTVVAINRFTSDTDAELELVKEYCESQGVTAVVTESWGKGGNGTLDLAAEVIKLADSNFEFKQLYNDDDSIETKINKIVKNIYHGKSVTFSKKAQTQLKGFKKNGWENLPVCIAKTQYSFSDDASKLGAPTDFNVEIREFIPKMGAGFIVALAGNVMTMPGLPKKPAALNMKIDADGEITGLF</sequence>
<organism evidence="9 10">
    <name type="scientific">Paucilactobacillus oligofermentans DSM 15707 = LMG 22743</name>
    <dbReference type="NCBI Taxonomy" id="1423778"/>
    <lineage>
        <taxon>Bacteria</taxon>
        <taxon>Bacillati</taxon>
        <taxon>Bacillota</taxon>
        <taxon>Bacilli</taxon>
        <taxon>Lactobacillales</taxon>
        <taxon>Lactobacillaceae</taxon>
        <taxon>Paucilactobacillus</taxon>
    </lineage>
</organism>
<feature type="binding site" evidence="8">
    <location>
        <begin position="63"/>
        <end position="70"/>
    </location>
    <ligand>
        <name>ATP</name>
        <dbReference type="ChEBI" id="CHEBI:30616"/>
    </ligand>
</feature>
<proteinExistence type="inferred from homology"/>
<evidence type="ECO:0000256" key="6">
    <source>
        <dbReference type="ARBA" id="ARBA00049033"/>
    </source>
</evidence>
<evidence type="ECO:0000256" key="4">
    <source>
        <dbReference type="ARBA" id="ARBA00022741"/>
    </source>
</evidence>